<name>A9D2Z5_HOEPD</name>
<protein>
    <submittedName>
        <fullName evidence="6">Putative phage cell wall peptidase, NlpC/P60 family</fullName>
    </submittedName>
</protein>
<proteinExistence type="inferred from homology"/>
<sequence length="157" mass="17196">MTEPMQTAIGDPEWRAAIVSEARAWLGTPYLHQASDRLAGCDCVGLVRGVWRALYGPEPEMMLAYSPDWSEARGLESVLEAASNHLQTVSDGNAQPGDVLVFRWRPHLPAKHCGILAAHDRLVHAYQAAGKVTESDVSHWKKRIAGVFAFPRPGGAR</sequence>
<evidence type="ECO:0000259" key="5">
    <source>
        <dbReference type="PROSITE" id="PS51935"/>
    </source>
</evidence>
<dbReference type="SUPFAM" id="SSF54001">
    <property type="entry name" value="Cysteine proteinases"/>
    <property type="match status" value="1"/>
</dbReference>
<gene>
    <name evidence="6" type="ORF">HPDFL43_14937</name>
</gene>
<evidence type="ECO:0000256" key="4">
    <source>
        <dbReference type="ARBA" id="ARBA00022807"/>
    </source>
</evidence>
<dbReference type="GO" id="GO:0006508">
    <property type="term" value="P:proteolysis"/>
    <property type="evidence" value="ECO:0007669"/>
    <property type="project" value="UniProtKB-KW"/>
</dbReference>
<dbReference type="InterPro" id="IPR038765">
    <property type="entry name" value="Papain-like_cys_pep_sf"/>
</dbReference>
<dbReference type="Pfam" id="PF00877">
    <property type="entry name" value="NLPC_P60"/>
    <property type="match status" value="1"/>
</dbReference>
<organism evidence="6 7">
    <name type="scientific">Hoeflea phototrophica (strain DSM 17068 / NCIMB 14078 / DFL-43)</name>
    <dbReference type="NCBI Taxonomy" id="411684"/>
    <lineage>
        <taxon>Bacteria</taxon>
        <taxon>Pseudomonadati</taxon>
        <taxon>Pseudomonadota</taxon>
        <taxon>Alphaproteobacteria</taxon>
        <taxon>Hyphomicrobiales</taxon>
        <taxon>Rhizobiaceae</taxon>
        <taxon>Hoeflea</taxon>
    </lineage>
</organism>
<keyword evidence="7" id="KW-1185">Reference proteome</keyword>
<dbReference type="PROSITE" id="PS51935">
    <property type="entry name" value="NLPC_P60"/>
    <property type="match status" value="1"/>
</dbReference>
<dbReference type="HOGENOM" id="CLU_115301_1_0_5"/>
<dbReference type="Gene3D" id="3.90.1720.10">
    <property type="entry name" value="endopeptidase domain like (from Nostoc punctiforme)"/>
    <property type="match status" value="1"/>
</dbReference>
<evidence type="ECO:0000313" key="6">
    <source>
        <dbReference type="EMBL" id="EDQ34303.2"/>
    </source>
</evidence>
<keyword evidence="4" id="KW-0788">Thiol protease</keyword>
<comment type="similarity">
    <text evidence="1">Belongs to the peptidase C40 family.</text>
</comment>
<evidence type="ECO:0000256" key="3">
    <source>
        <dbReference type="ARBA" id="ARBA00022801"/>
    </source>
</evidence>
<evidence type="ECO:0000256" key="2">
    <source>
        <dbReference type="ARBA" id="ARBA00022670"/>
    </source>
</evidence>
<dbReference type="EMBL" id="ABIA03000004">
    <property type="protein sequence ID" value="EDQ34303.2"/>
    <property type="molecule type" value="Genomic_DNA"/>
</dbReference>
<dbReference type="eggNOG" id="COG0791">
    <property type="taxonomic scope" value="Bacteria"/>
</dbReference>
<reference evidence="6 7" key="1">
    <citation type="submission" date="2007-10" db="EMBL/GenBank/DDBJ databases">
        <authorList>
            <person name="Wagner-Dobler I."/>
            <person name="Ferriera S."/>
            <person name="Johnson J."/>
            <person name="Kravitz S."/>
            <person name="Beeson K."/>
            <person name="Sutton G."/>
            <person name="Rogers Y.-H."/>
            <person name="Friedman R."/>
            <person name="Frazier M."/>
            <person name="Venter J.C."/>
        </authorList>
    </citation>
    <scope>NUCLEOTIDE SEQUENCE [LARGE SCALE GENOMIC DNA]</scope>
    <source>
        <strain evidence="6 7">DFL-43</strain>
    </source>
</reference>
<dbReference type="RefSeq" id="WP_245271062.1">
    <property type="nucleotide sequence ID" value="NZ_CM002917.1"/>
</dbReference>
<evidence type="ECO:0000313" key="7">
    <source>
        <dbReference type="Proteomes" id="UP000004291"/>
    </source>
</evidence>
<dbReference type="NCBIfam" id="TIGR02219">
    <property type="entry name" value="phage_NlpC_fam"/>
    <property type="match status" value="1"/>
</dbReference>
<dbReference type="Proteomes" id="UP000004291">
    <property type="component" value="Chromosome"/>
</dbReference>
<dbReference type="GO" id="GO:0008234">
    <property type="term" value="F:cysteine-type peptidase activity"/>
    <property type="evidence" value="ECO:0007669"/>
    <property type="project" value="UniProtKB-KW"/>
</dbReference>
<dbReference type="AlphaFoldDB" id="A9D2Z5"/>
<feature type="domain" description="NlpC/P60" evidence="5">
    <location>
        <begin position="12"/>
        <end position="151"/>
    </location>
</feature>
<dbReference type="STRING" id="411684.HPDFL43_14937"/>
<evidence type="ECO:0000256" key="1">
    <source>
        <dbReference type="ARBA" id="ARBA00007074"/>
    </source>
</evidence>
<reference evidence="6 7" key="2">
    <citation type="submission" date="2012-06" db="EMBL/GenBank/DDBJ databases">
        <authorList>
            <person name="Fiebig A."/>
        </authorList>
    </citation>
    <scope>NUCLEOTIDE SEQUENCE [LARGE SCALE GENOMIC DNA]</scope>
    <source>
        <strain evidence="6 7">DFL-43</strain>
    </source>
</reference>
<accession>A9D2Z5</accession>
<dbReference type="InterPro" id="IPR000064">
    <property type="entry name" value="NLP_P60_dom"/>
</dbReference>
<keyword evidence="3" id="KW-0378">Hydrolase</keyword>
<dbReference type="InterPro" id="IPR011929">
    <property type="entry name" value="Phage_pept_NlpC/P60"/>
</dbReference>
<comment type="caution">
    <text evidence="6">The sequence shown here is derived from an EMBL/GenBank/DDBJ whole genome shotgun (WGS) entry which is preliminary data.</text>
</comment>
<keyword evidence="2" id="KW-0645">Protease</keyword>